<keyword evidence="2" id="KW-1185">Reference proteome</keyword>
<name>A0A844G7G8_9BACT</name>
<dbReference type="AlphaFoldDB" id="A0A844G7G8"/>
<accession>A0A844G7G8</accession>
<dbReference type="RefSeq" id="WP_154420969.1">
    <property type="nucleotide sequence ID" value="NZ_VUNS01000063.1"/>
</dbReference>
<gene>
    <name evidence="1" type="ORF">FYJ85_22570</name>
</gene>
<evidence type="ECO:0000313" key="2">
    <source>
        <dbReference type="Proteomes" id="UP000435649"/>
    </source>
</evidence>
<comment type="caution">
    <text evidence="1">The sequence shown here is derived from an EMBL/GenBank/DDBJ whole genome shotgun (WGS) entry which is preliminary data.</text>
</comment>
<sequence length="82" mass="9204">MPGTPPNTRRGLLKQSLLFGVEKQRQSVVIGPAESFIGTAMTAHEFGGIYRKRRYPKRPLMGPTLEKTLPKLPALWENSVKK</sequence>
<reference evidence="1 2" key="1">
    <citation type="submission" date="2019-08" db="EMBL/GenBank/DDBJ databases">
        <title>In-depth cultivation of the pig gut microbiome towards novel bacterial diversity and tailored functional studies.</title>
        <authorList>
            <person name="Wylensek D."/>
            <person name="Hitch T.C.A."/>
            <person name="Clavel T."/>
        </authorList>
    </citation>
    <scope>NUCLEOTIDE SEQUENCE [LARGE SCALE GENOMIC DNA]</scope>
    <source>
        <strain evidence="1 2">BBE-744-WT-12</strain>
    </source>
</reference>
<dbReference type="EMBL" id="VUNS01000063">
    <property type="protein sequence ID" value="MST99817.1"/>
    <property type="molecule type" value="Genomic_DNA"/>
</dbReference>
<dbReference type="Proteomes" id="UP000435649">
    <property type="component" value="Unassembled WGS sequence"/>
</dbReference>
<organism evidence="1 2">
    <name type="scientific">Victivallis lenta</name>
    <dbReference type="NCBI Taxonomy" id="2606640"/>
    <lineage>
        <taxon>Bacteria</taxon>
        <taxon>Pseudomonadati</taxon>
        <taxon>Lentisphaerota</taxon>
        <taxon>Lentisphaeria</taxon>
        <taxon>Victivallales</taxon>
        <taxon>Victivallaceae</taxon>
        <taxon>Victivallis</taxon>
    </lineage>
</organism>
<protein>
    <submittedName>
        <fullName evidence="1">Uncharacterized protein</fullName>
    </submittedName>
</protein>
<evidence type="ECO:0000313" key="1">
    <source>
        <dbReference type="EMBL" id="MST99817.1"/>
    </source>
</evidence>
<proteinExistence type="predicted"/>